<reference evidence="1 2" key="1">
    <citation type="submission" date="2019-11" db="EMBL/GenBank/DDBJ databases">
        <title>Novel species isolated from a subtropical stream in China.</title>
        <authorList>
            <person name="Lu H."/>
        </authorList>
    </citation>
    <scope>NUCLEOTIDE SEQUENCE [LARGE SCALE GENOMIC DNA]</scope>
    <source>
        <strain evidence="1 2">FT80W</strain>
    </source>
</reference>
<gene>
    <name evidence="1" type="ORF">GJ699_23600</name>
</gene>
<evidence type="ECO:0000313" key="2">
    <source>
        <dbReference type="Proteomes" id="UP000433309"/>
    </source>
</evidence>
<accession>A0A6I2L4C4</accession>
<organism evidence="1 2">
    <name type="scientific">Duganella guangzhouensis</name>
    <dbReference type="NCBI Taxonomy" id="2666084"/>
    <lineage>
        <taxon>Bacteria</taxon>
        <taxon>Pseudomonadati</taxon>
        <taxon>Pseudomonadota</taxon>
        <taxon>Betaproteobacteria</taxon>
        <taxon>Burkholderiales</taxon>
        <taxon>Oxalobacteraceae</taxon>
        <taxon>Telluria group</taxon>
        <taxon>Duganella</taxon>
    </lineage>
</organism>
<name>A0A6I2L4C4_9BURK</name>
<dbReference type="AlphaFoldDB" id="A0A6I2L4C4"/>
<comment type="caution">
    <text evidence="1">The sequence shown here is derived from an EMBL/GenBank/DDBJ whole genome shotgun (WGS) entry which is preliminary data.</text>
</comment>
<dbReference type="RefSeq" id="WP_154380955.1">
    <property type="nucleotide sequence ID" value="NZ_WKJK01000014.1"/>
</dbReference>
<evidence type="ECO:0000313" key="1">
    <source>
        <dbReference type="EMBL" id="MRW92988.1"/>
    </source>
</evidence>
<proteinExistence type="predicted"/>
<sequence length="68" mass="7879">MKKLPAHETPPILGKPPKGLVFERRPLHAHEIDVELHRKLAETRAFKETTEEDFKRILAELDNELGKI</sequence>
<dbReference type="EMBL" id="WKJK01000014">
    <property type="protein sequence ID" value="MRW92988.1"/>
    <property type="molecule type" value="Genomic_DNA"/>
</dbReference>
<protein>
    <submittedName>
        <fullName evidence="1">Uncharacterized protein</fullName>
    </submittedName>
</protein>
<dbReference type="Proteomes" id="UP000433309">
    <property type="component" value="Unassembled WGS sequence"/>
</dbReference>
<keyword evidence="2" id="KW-1185">Reference proteome</keyword>